<evidence type="ECO:0000313" key="2">
    <source>
        <dbReference type="EMBL" id="KAG0304413.1"/>
    </source>
</evidence>
<gene>
    <name evidence="2" type="primary">PNK1</name>
    <name evidence="2" type="ORF">BGZ97_001518</name>
</gene>
<dbReference type="InterPro" id="IPR013954">
    <property type="entry name" value="PNK3P"/>
</dbReference>
<dbReference type="Proteomes" id="UP000823405">
    <property type="component" value="Unassembled WGS sequence"/>
</dbReference>
<dbReference type="GO" id="GO:0046404">
    <property type="term" value="F:ATP-dependent polydeoxyribonucleotide 5'-hydroxyl-kinase activity"/>
    <property type="evidence" value="ECO:0007669"/>
    <property type="project" value="TreeGrafter"/>
</dbReference>
<dbReference type="AlphaFoldDB" id="A0A9P6UIZ6"/>
<dbReference type="SUPFAM" id="SSF56784">
    <property type="entry name" value="HAD-like"/>
    <property type="match status" value="1"/>
</dbReference>
<reference evidence="2" key="1">
    <citation type="journal article" date="2020" name="Fungal Divers.">
        <title>Resolving the Mortierellaceae phylogeny through synthesis of multi-gene phylogenetics and phylogenomics.</title>
        <authorList>
            <person name="Vandepol N."/>
            <person name="Liber J."/>
            <person name="Desiro A."/>
            <person name="Na H."/>
            <person name="Kennedy M."/>
            <person name="Barry K."/>
            <person name="Grigoriev I.V."/>
            <person name="Miller A.N."/>
            <person name="O'Donnell K."/>
            <person name="Stajich J.E."/>
            <person name="Bonito G."/>
        </authorList>
    </citation>
    <scope>NUCLEOTIDE SEQUENCE</scope>
    <source>
        <strain evidence="2">NVP60</strain>
    </source>
</reference>
<organism evidence="2 3">
    <name type="scientific">Linnemannia gamsii</name>
    <dbReference type="NCBI Taxonomy" id="64522"/>
    <lineage>
        <taxon>Eukaryota</taxon>
        <taxon>Fungi</taxon>
        <taxon>Fungi incertae sedis</taxon>
        <taxon>Mucoromycota</taxon>
        <taxon>Mortierellomycotina</taxon>
        <taxon>Mortierellomycetes</taxon>
        <taxon>Mortierellales</taxon>
        <taxon>Mortierellaceae</taxon>
        <taxon>Linnemannia</taxon>
    </lineage>
</organism>
<dbReference type="Pfam" id="PF08645">
    <property type="entry name" value="PNK3P"/>
    <property type="match status" value="1"/>
</dbReference>
<feature type="region of interest" description="Disordered" evidence="1">
    <location>
        <begin position="1"/>
        <end position="31"/>
    </location>
</feature>
<dbReference type="PANTHER" id="PTHR12083">
    <property type="entry name" value="BIFUNCTIONAL POLYNUCLEOTIDE PHOSPHATASE/KINASE"/>
    <property type="match status" value="1"/>
</dbReference>
<keyword evidence="2" id="KW-0808">Transferase</keyword>
<keyword evidence="3" id="KW-1185">Reference proteome</keyword>
<dbReference type="EMBL" id="JAAAIN010001311">
    <property type="protein sequence ID" value="KAG0304413.1"/>
    <property type="molecule type" value="Genomic_DNA"/>
</dbReference>
<feature type="non-terminal residue" evidence="2">
    <location>
        <position position="293"/>
    </location>
</feature>
<dbReference type="Gene3D" id="3.40.50.1000">
    <property type="entry name" value="HAD superfamily/HAD-like"/>
    <property type="match status" value="1"/>
</dbReference>
<protein>
    <submittedName>
        <fullName evidence="2">DNA kinase/phosphatase Pnk1</fullName>
    </submittedName>
</protein>
<sequence length="293" mass="32653">MPNNTNTAKTSRRRSISQDRESTPPPAKKPMFSIFQKGTNAPAAPADIAWETNGSSFIVGQALHPKSGSKVAAFDLDSTLIKVNGKHKWPKNADDWVWWTASVPAHLQKLADEGRTLVVITNQGGLDGNAEKQKEMKLKFEKICGRLNLPMWILISMKKDHNRKPMTGLWHWLESRFLEDDVEIDLAESYYVGDAAGRQDGWKAGAVKDFNNTDRELILFCGYPASGKSSFASKHILSTGQYEYVNQDTLKTKDKCLKAVDEGLKNKKAVVVDNTNPDVATRAPYIALAKKYN</sequence>
<comment type="caution">
    <text evidence="2">The sequence shown here is derived from an EMBL/GenBank/DDBJ whole genome shotgun (WGS) entry which is preliminary data.</text>
</comment>
<name>A0A9P6UIZ6_9FUNG</name>
<dbReference type="NCBIfam" id="TIGR01662">
    <property type="entry name" value="HAD-SF-IIIA"/>
    <property type="match status" value="1"/>
</dbReference>
<dbReference type="InterPro" id="IPR023214">
    <property type="entry name" value="HAD_sf"/>
</dbReference>
<dbReference type="PANTHER" id="PTHR12083:SF9">
    <property type="entry name" value="BIFUNCTIONAL POLYNUCLEOTIDE PHOSPHATASE_KINASE"/>
    <property type="match status" value="1"/>
</dbReference>
<proteinExistence type="predicted"/>
<accession>A0A9P6UIZ6</accession>
<dbReference type="InterPro" id="IPR036412">
    <property type="entry name" value="HAD-like_sf"/>
</dbReference>
<evidence type="ECO:0000256" key="1">
    <source>
        <dbReference type="SAM" id="MobiDB-lite"/>
    </source>
</evidence>
<dbReference type="InterPro" id="IPR006549">
    <property type="entry name" value="HAD-SF_hydro_IIIA"/>
</dbReference>
<dbReference type="OrthoDB" id="19045at2759"/>
<keyword evidence="2" id="KW-0418">Kinase</keyword>
<dbReference type="GO" id="GO:0006281">
    <property type="term" value="P:DNA repair"/>
    <property type="evidence" value="ECO:0007669"/>
    <property type="project" value="TreeGrafter"/>
</dbReference>
<dbReference type="InterPro" id="IPR027417">
    <property type="entry name" value="P-loop_NTPase"/>
</dbReference>
<dbReference type="InterPro" id="IPR006551">
    <property type="entry name" value="Polynucleotide_phosphatase"/>
</dbReference>
<dbReference type="GO" id="GO:0046403">
    <property type="term" value="F:polynucleotide 3'-phosphatase activity"/>
    <property type="evidence" value="ECO:0007669"/>
    <property type="project" value="TreeGrafter"/>
</dbReference>
<evidence type="ECO:0000313" key="3">
    <source>
        <dbReference type="Proteomes" id="UP000823405"/>
    </source>
</evidence>
<dbReference type="SUPFAM" id="SSF52540">
    <property type="entry name" value="P-loop containing nucleoside triphosphate hydrolases"/>
    <property type="match status" value="1"/>
</dbReference>
<dbReference type="GO" id="GO:0003690">
    <property type="term" value="F:double-stranded DNA binding"/>
    <property type="evidence" value="ECO:0007669"/>
    <property type="project" value="TreeGrafter"/>
</dbReference>
<dbReference type="NCBIfam" id="TIGR01664">
    <property type="entry name" value="DNA-3'-Pase"/>
    <property type="match status" value="1"/>
</dbReference>